<feature type="transmembrane region" description="Helical" evidence="2">
    <location>
        <begin position="153"/>
        <end position="176"/>
    </location>
</feature>
<feature type="transmembrane region" description="Helical" evidence="2">
    <location>
        <begin position="235"/>
        <end position="257"/>
    </location>
</feature>
<name>A0A067SM06_GALM3</name>
<dbReference type="STRING" id="685588.A0A067SM06"/>
<gene>
    <name evidence="3" type="ORF">GALMADRAFT_231722</name>
</gene>
<dbReference type="EMBL" id="KL142412">
    <property type="protein sequence ID" value="KDR67818.1"/>
    <property type="molecule type" value="Genomic_DNA"/>
</dbReference>
<sequence>MPIPKPAPHDIELPTFSTSTSAEPNAPAQGIDNTDTPLPNPARTDPVASSSTSPDHIYPPAPAYTPPLTNDVPSFVPSEPSEPHVDSDLLRYTMAHDHAGAGVIRRLPEAFPSDLFTLRSSQGVTEALPSYGANEPPEYTRRIDHMKNEPKTLAMVLFKFGFVFPVFWAFGSIFLLRPPQRSTEFSPSSPLSQHQSWPPDTAFQAWCEENVHTEEDKADVLAKIQEVEKKWARRCLIALGLLVCFTVAIAVTIFGVVKVTGSG</sequence>
<keyword evidence="2" id="KW-0812">Transmembrane</keyword>
<organism evidence="3 4">
    <name type="scientific">Galerina marginata (strain CBS 339.88)</name>
    <dbReference type="NCBI Taxonomy" id="685588"/>
    <lineage>
        <taxon>Eukaryota</taxon>
        <taxon>Fungi</taxon>
        <taxon>Dikarya</taxon>
        <taxon>Basidiomycota</taxon>
        <taxon>Agaricomycotina</taxon>
        <taxon>Agaricomycetes</taxon>
        <taxon>Agaricomycetidae</taxon>
        <taxon>Agaricales</taxon>
        <taxon>Agaricineae</taxon>
        <taxon>Strophariaceae</taxon>
        <taxon>Galerina</taxon>
    </lineage>
</organism>
<dbReference type="Proteomes" id="UP000027222">
    <property type="component" value="Unassembled WGS sequence"/>
</dbReference>
<proteinExistence type="predicted"/>
<keyword evidence="2" id="KW-0472">Membrane</keyword>
<evidence type="ECO:0000313" key="3">
    <source>
        <dbReference type="EMBL" id="KDR67818.1"/>
    </source>
</evidence>
<reference evidence="4" key="1">
    <citation type="journal article" date="2014" name="Proc. Natl. Acad. Sci. U.S.A.">
        <title>Extensive sampling of basidiomycete genomes demonstrates inadequacy of the white-rot/brown-rot paradigm for wood decay fungi.</title>
        <authorList>
            <person name="Riley R."/>
            <person name="Salamov A.A."/>
            <person name="Brown D.W."/>
            <person name="Nagy L.G."/>
            <person name="Floudas D."/>
            <person name="Held B.W."/>
            <person name="Levasseur A."/>
            <person name="Lombard V."/>
            <person name="Morin E."/>
            <person name="Otillar R."/>
            <person name="Lindquist E.A."/>
            <person name="Sun H."/>
            <person name="LaButti K.M."/>
            <person name="Schmutz J."/>
            <person name="Jabbour D."/>
            <person name="Luo H."/>
            <person name="Baker S.E."/>
            <person name="Pisabarro A.G."/>
            <person name="Walton J.D."/>
            <person name="Blanchette R.A."/>
            <person name="Henrissat B."/>
            <person name="Martin F."/>
            <person name="Cullen D."/>
            <person name="Hibbett D.S."/>
            <person name="Grigoriev I.V."/>
        </authorList>
    </citation>
    <scope>NUCLEOTIDE SEQUENCE [LARGE SCALE GENOMIC DNA]</scope>
    <source>
        <strain evidence="4">CBS 339.88</strain>
    </source>
</reference>
<dbReference type="HOGENOM" id="CLU_1057854_0_0_1"/>
<keyword evidence="4" id="KW-1185">Reference proteome</keyword>
<evidence type="ECO:0000256" key="2">
    <source>
        <dbReference type="SAM" id="Phobius"/>
    </source>
</evidence>
<dbReference type="AlphaFoldDB" id="A0A067SM06"/>
<dbReference type="OrthoDB" id="3358294at2759"/>
<evidence type="ECO:0008006" key="5">
    <source>
        <dbReference type="Google" id="ProtNLM"/>
    </source>
</evidence>
<feature type="region of interest" description="Disordered" evidence="1">
    <location>
        <begin position="1"/>
        <end position="84"/>
    </location>
</feature>
<keyword evidence="2" id="KW-1133">Transmembrane helix</keyword>
<protein>
    <recommendedName>
        <fullName evidence="5">Transmembrane protein</fullName>
    </recommendedName>
</protein>
<feature type="compositionally biased region" description="Low complexity" evidence="1">
    <location>
        <begin position="66"/>
        <end position="79"/>
    </location>
</feature>
<accession>A0A067SM06</accession>
<evidence type="ECO:0000313" key="4">
    <source>
        <dbReference type="Proteomes" id="UP000027222"/>
    </source>
</evidence>
<evidence type="ECO:0000256" key="1">
    <source>
        <dbReference type="SAM" id="MobiDB-lite"/>
    </source>
</evidence>